<sequence>MAIGLKRSFTPEDCGLTDAACPGSPVPSGDHAACSESLVFKASCFSVQEEIEARIGLNMDRKKLPGNYTLLASETGVCTKASRATSPFADPGPFTDLFGFRYVTDGSDCHVLACSESQVKSLCDFSTNFCNLFNLYCNEADGCEIVHSNLEHDPAQFDQSCDHTAKCGGYETLAAECTRRKMRGAVSAQESLGSCQKREGLIRGYTVEGNRITILLKHYQGAPVIRNIRVVSKPSWLLYNTGLWIMQTPVGVVSHRDCIEMGIGGKVSFLAALTWLLPLAPQQATAQVCERAFLSVPFLSRFMANFSGCSCAVAVRVVAPRNLKEEFQQTGGRIDGSTATFGAPFYGDSFLGRLVYGDSKGELHCTDGDYDVPEPSEYTPEGKSYKEVSLINIVLVERGGCSFVTKVKVARRKHAHAVIIVDKKDSTLTSQDIRNIIVADDGYGSNINIPSVLISRQAAMLCYAEAVSAFHPLQSLSISISGFPKMLRVRFRRIERKSEALYNGTTMQDTN</sequence>
<dbReference type="Proteomes" id="UP000601435">
    <property type="component" value="Unassembled WGS sequence"/>
</dbReference>
<evidence type="ECO:0000256" key="2">
    <source>
        <dbReference type="ARBA" id="ARBA00022729"/>
    </source>
</evidence>
<dbReference type="SUPFAM" id="SSF56047">
    <property type="entry name" value="Ribosomal protein S8"/>
    <property type="match status" value="1"/>
</dbReference>
<accession>A0A812RD71</accession>
<evidence type="ECO:0000259" key="6">
    <source>
        <dbReference type="Pfam" id="PF02225"/>
    </source>
</evidence>
<dbReference type="GO" id="GO:0005840">
    <property type="term" value="C:ribosome"/>
    <property type="evidence" value="ECO:0007669"/>
    <property type="project" value="UniProtKB-KW"/>
</dbReference>
<keyword evidence="3" id="KW-0689">Ribosomal protein</keyword>
<reference evidence="7" key="1">
    <citation type="submission" date="2021-02" db="EMBL/GenBank/DDBJ databases">
        <authorList>
            <person name="Dougan E. K."/>
            <person name="Rhodes N."/>
            <person name="Thang M."/>
            <person name="Chan C."/>
        </authorList>
    </citation>
    <scope>NUCLEOTIDE SEQUENCE</scope>
</reference>
<dbReference type="InterPro" id="IPR003137">
    <property type="entry name" value="PA_domain"/>
</dbReference>
<dbReference type="PANTHER" id="PTHR22702:SF1">
    <property type="entry name" value="PROTEASE-ASSOCIATED DOMAIN-CONTAINING PROTEIN 1"/>
    <property type="match status" value="1"/>
</dbReference>
<proteinExistence type="inferred from homology"/>
<name>A0A812RD71_9DINO</name>
<dbReference type="SUPFAM" id="SSF52025">
    <property type="entry name" value="PA domain"/>
    <property type="match status" value="1"/>
</dbReference>
<dbReference type="InterPro" id="IPR035987">
    <property type="entry name" value="Ribosomal_uS8_sf"/>
</dbReference>
<keyword evidence="2" id="KW-0732">Signal</keyword>
<keyword evidence="5" id="KW-0687">Ribonucleoprotein</keyword>
<dbReference type="InterPro" id="IPR000630">
    <property type="entry name" value="Ribosomal_uS8"/>
</dbReference>
<dbReference type="GO" id="GO:0003735">
    <property type="term" value="F:structural constituent of ribosome"/>
    <property type="evidence" value="ECO:0007669"/>
    <property type="project" value="InterPro"/>
</dbReference>
<evidence type="ECO:0000313" key="8">
    <source>
        <dbReference type="Proteomes" id="UP000601435"/>
    </source>
</evidence>
<dbReference type="InterPro" id="IPR046450">
    <property type="entry name" value="PA_dom_sf"/>
</dbReference>
<comment type="similarity">
    <text evidence="1">Belongs to the universal ribosomal protein uS8 family.</text>
</comment>
<dbReference type="AlphaFoldDB" id="A0A812RD71"/>
<evidence type="ECO:0000256" key="1">
    <source>
        <dbReference type="ARBA" id="ARBA00006471"/>
    </source>
</evidence>
<feature type="domain" description="PA" evidence="6">
    <location>
        <begin position="352"/>
        <end position="459"/>
    </location>
</feature>
<keyword evidence="4" id="KW-0325">Glycoprotein</keyword>
<dbReference type="GO" id="GO:0006412">
    <property type="term" value="P:translation"/>
    <property type="evidence" value="ECO:0007669"/>
    <property type="project" value="InterPro"/>
</dbReference>
<dbReference type="OrthoDB" id="5946254at2759"/>
<dbReference type="GO" id="GO:1990904">
    <property type="term" value="C:ribonucleoprotein complex"/>
    <property type="evidence" value="ECO:0007669"/>
    <property type="project" value="UniProtKB-KW"/>
</dbReference>
<evidence type="ECO:0000313" key="7">
    <source>
        <dbReference type="EMBL" id="CAE7433369.1"/>
    </source>
</evidence>
<evidence type="ECO:0000256" key="4">
    <source>
        <dbReference type="ARBA" id="ARBA00023180"/>
    </source>
</evidence>
<dbReference type="Gene3D" id="3.50.30.30">
    <property type="match status" value="1"/>
</dbReference>
<evidence type="ECO:0000256" key="3">
    <source>
        <dbReference type="ARBA" id="ARBA00022980"/>
    </source>
</evidence>
<evidence type="ECO:0000256" key="5">
    <source>
        <dbReference type="ARBA" id="ARBA00023274"/>
    </source>
</evidence>
<dbReference type="Pfam" id="PF00410">
    <property type="entry name" value="Ribosomal_S8"/>
    <property type="match status" value="1"/>
</dbReference>
<comment type="caution">
    <text evidence="7">The sequence shown here is derived from an EMBL/GenBank/DDBJ whole genome shotgun (WGS) entry which is preliminary data.</text>
</comment>
<dbReference type="EMBL" id="CAJNJA010018875">
    <property type="protein sequence ID" value="CAE7433369.1"/>
    <property type="molecule type" value="Genomic_DNA"/>
</dbReference>
<dbReference type="PANTHER" id="PTHR22702">
    <property type="entry name" value="PROTEASE-ASSOCIATED DOMAIN-CONTAINING PROTEIN"/>
    <property type="match status" value="1"/>
</dbReference>
<gene>
    <name evidence="7" type="primary">VSR7</name>
    <name evidence="7" type="ORF">SNEC2469_LOCUS11895</name>
</gene>
<organism evidence="7 8">
    <name type="scientific">Symbiodinium necroappetens</name>
    <dbReference type="NCBI Taxonomy" id="1628268"/>
    <lineage>
        <taxon>Eukaryota</taxon>
        <taxon>Sar</taxon>
        <taxon>Alveolata</taxon>
        <taxon>Dinophyceae</taxon>
        <taxon>Suessiales</taxon>
        <taxon>Symbiodiniaceae</taxon>
        <taxon>Symbiodinium</taxon>
    </lineage>
</organism>
<dbReference type="Pfam" id="PF02225">
    <property type="entry name" value="PA"/>
    <property type="match status" value="1"/>
</dbReference>
<protein>
    <submittedName>
        <fullName evidence="7">VSR7 protein</fullName>
    </submittedName>
</protein>
<keyword evidence="8" id="KW-1185">Reference proteome</keyword>